<feature type="domain" description="UspA" evidence="4">
    <location>
        <begin position="161"/>
        <end position="299"/>
    </location>
</feature>
<keyword evidence="3" id="KW-0067">ATP-binding</keyword>
<dbReference type="AlphaFoldDB" id="A0A9W6KU07"/>
<dbReference type="PANTHER" id="PTHR46268">
    <property type="entry name" value="STRESS RESPONSE PROTEIN NHAX"/>
    <property type="match status" value="1"/>
</dbReference>
<reference evidence="5" key="2">
    <citation type="submission" date="2023-01" db="EMBL/GenBank/DDBJ databases">
        <authorList>
            <person name="Sun Q."/>
            <person name="Evtushenko L."/>
        </authorList>
    </citation>
    <scope>NUCLEOTIDE SEQUENCE</scope>
    <source>
        <strain evidence="5">VKM Ac-1321</strain>
    </source>
</reference>
<proteinExistence type="inferred from homology"/>
<reference evidence="5" key="1">
    <citation type="journal article" date="2014" name="Int. J. Syst. Evol. Microbiol.">
        <title>Complete genome sequence of Corynebacterium casei LMG S-19264T (=DSM 44701T), isolated from a smear-ripened cheese.</title>
        <authorList>
            <consortium name="US DOE Joint Genome Institute (JGI-PGF)"/>
            <person name="Walter F."/>
            <person name="Albersmeier A."/>
            <person name="Kalinowski J."/>
            <person name="Ruckert C."/>
        </authorList>
    </citation>
    <scope>NUCLEOTIDE SEQUENCE</scope>
    <source>
        <strain evidence="5">VKM Ac-1321</strain>
    </source>
</reference>
<dbReference type="InterPro" id="IPR006015">
    <property type="entry name" value="Universal_stress_UspA"/>
</dbReference>
<evidence type="ECO:0000313" key="6">
    <source>
        <dbReference type="Proteomes" id="UP001143480"/>
    </source>
</evidence>
<sequence>MNSPTVHLPFPPPVVVGVDGSPGSTLAVRWAAEDAALRQRDLYLVHAFEWPNLAYAPPLDLPLVYRSEIREAAELMLDDAAAQARSVAPALRIRTATATEPAVPALAALSRHAAEVVVGGRGRGGFTDLLVGATGAQLAAHAVGPVVIVRYRGPAAGANTNRVVVGVDGSPLADSTLAFAFEQAALRNVGLTALHAYRWPATGDPGDLRPLLYDRDELRDGALLLLAEAIAGWREKYPDVDVCLDAVEGRPGAVLARESAGAQLLVVGARGHGGFTALLLGSVSQAAIHHAPCPVAVVHPQKH</sequence>
<evidence type="ECO:0000259" key="4">
    <source>
        <dbReference type="Pfam" id="PF00582"/>
    </source>
</evidence>
<dbReference type="InterPro" id="IPR014729">
    <property type="entry name" value="Rossmann-like_a/b/a_fold"/>
</dbReference>
<evidence type="ECO:0000313" key="5">
    <source>
        <dbReference type="EMBL" id="GLL06501.1"/>
    </source>
</evidence>
<comment type="caution">
    <text evidence="5">The sequence shown here is derived from an EMBL/GenBank/DDBJ whole genome shotgun (WGS) entry which is preliminary data.</text>
</comment>
<evidence type="ECO:0000256" key="3">
    <source>
        <dbReference type="ARBA" id="ARBA00022840"/>
    </source>
</evidence>
<organism evidence="5 6">
    <name type="scientific">Dactylosporangium matsuzakiense</name>
    <dbReference type="NCBI Taxonomy" id="53360"/>
    <lineage>
        <taxon>Bacteria</taxon>
        <taxon>Bacillati</taxon>
        <taxon>Actinomycetota</taxon>
        <taxon>Actinomycetes</taxon>
        <taxon>Micromonosporales</taxon>
        <taxon>Micromonosporaceae</taxon>
        <taxon>Dactylosporangium</taxon>
    </lineage>
</organism>
<dbReference type="InterPro" id="IPR006016">
    <property type="entry name" value="UspA"/>
</dbReference>
<protein>
    <submittedName>
        <fullName evidence="5">Universal stress protein</fullName>
    </submittedName>
</protein>
<evidence type="ECO:0000256" key="2">
    <source>
        <dbReference type="ARBA" id="ARBA00022741"/>
    </source>
</evidence>
<accession>A0A9W6KU07</accession>
<gene>
    <name evidence="5" type="ORF">GCM10017581_082510</name>
</gene>
<dbReference type="EMBL" id="BSFP01000073">
    <property type="protein sequence ID" value="GLL06501.1"/>
    <property type="molecule type" value="Genomic_DNA"/>
</dbReference>
<dbReference type="Gene3D" id="3.40.50.620">
    <property type="entry name" value="HUPs"/>
    <property type="match status" value="2"/>
</dbReference>
<comment type="similarity">
    <text evidence="1">Belongs to the universal stress protein A family.</text>
</comment>
<evidence type="ECO:0000256" key="1">
    <source>
        <dbReference type="ARBA" id="ARBA00008791"/>
    </source>
</evidence>
<name>A0A9W6KU07_9ACTN</name>
<dbReference type="Pfam" id="PF00582">
    <property type="entry name" value="Usp"/>
    <property type="match status" value="2"/>
</dbReference>
<dbReference type="PANTHER" id="PTHR46268:SF27">
    <property type="entry name" value="UNIVERSAL STRESS PROTEIN RV2623"/>
    <property type="match status" value="1"/>
</dbReference>
<dbReference type="SUPFAM" id="SSF52402">
    <property type="entry name" value="Adenine nucleotide alpha hydrolases-like"/>
    <property type="match status" value="2"/>
</dbReference>
<keyword evidence="6" id="KW-1185">Reference proteome</keyword>
<dbReference type="GO" id="GO:0005524">
    <property type="term" value="F:ATP binding"/>
    <property type="evidence" value="ECO:0007669"/>
    <property type="project" value="UniProtKB-KW"/>
</dbReference>
<dbReference type="Proteomes" id="UP001143480">
    <property type="component" value="Unassembled WGS sequence"/>
</dbReference>
<keyword evidence="2" id="KW-0547">Nucleotide-binding</keyword>
<feature type="domain" description="UspA" evidence="4">
    <location>
        <begin position="14"/>
        <end position="150"/>
    </location>
</feature>
<dbReference type="PRINTS" id="PR01438">
    <property type="entry name" value="UNVRSLSTRESS"/>
</dbReference>